<reference evidence="1 2" key="1">
    <citation type="journal article" date="2013" name="Nat. Genet.">
        <title>The genome of the hydatid tapeworm Echinococcus granulosus.</title>
        <authorList>
            <person name="Zheng H."/>
            <person name="Zhang W."/>
            <person name="Zhang L."/>
            <person name="Zhang Z."/>
            <person name="Li J."/>
            <person name="Lu G."/>
            <person name="Zhu Y."/>
            <person name="Wang Y."/>
            <person name="Huang Y."/>
            <person name="Liu J."/>
            <person name="Kang H."/>
            <person name="Chen J."/>
            <person name="Wang L."/>
            <person name="Chen A."/>
            <person name="Yu S."/>
            <person name="Gao Z."/>
            <person name="Jin L."/>
            <person name="Gu W."/>
            <person name="Wang Z."/>
            <person name="Zhao L."/>
            <person name="Shi B."/>
            <person name="Wen H."/>
            <person name="Lin R."/>
            <person name="Jones M.K."/>
            <person name="Brejova B."/>
            <person name="Vinar T."/>
            <person name="Zhao G."/>
            <person name="McManus D.P."/>
            <person name="Chen Z."/>
            <person name="Zhou Y."/>
            <person name="Wang S."/>
        </authorList>
    </citation>
    <scope>NUCLEOTIDE SEQUENCE [LARGE SCALE GENOMIC DNA]</scope>
</reference>
<organism evidence="1 2">
    <name type="scientific">Echinococcus granulosus</name>
    <name type="common">Hydatid tapeworm</name>
    <dbReference type="NCBI Taxonomy" id="6210"/>
    <lineage>
        <taxon>Eukaryota</taxon>
        <taxon>Metazoa</taxon>
        <taxon>Spiralia</taxon>
        <taxon>Lophotrochozoa</taxon>
        <taxon>Platyhelminthes</taxon>
        <taxon>Cestoda</taxon>
        <taxon>Eucestoda</taxon>
        <taxon>Cyclophyllidea</taxon>
        <taxon>Taeniidae</taxon>
        <taxon>Echinococcus</taxon>
        <taxon>Echinococcus granulosus group</taxon>
    </lineage>
</organism>
<dbReference type="KEGG" id="egl:EGR_09104"/>
<dbReference type="EMBL" id="APAU02000132">
    <property type="protein sequence ID" value="EUB56024.1"/>
    <property type="molecule type" value="Genomic_DNA"/>
</dbReference>
<dbReference type="AlphaFoldDB" id="W6URL6"/>
<sequence>MTTTNWLSRILEYATRSCCGEASKGRWWSEETKVPDGRVAMFTRTWNTISTWRSSPTPRPTPACAFTSTLLLLPLSNLMVWELVALSRDTLCLQWVIVHKLVYFASFMSVMSHANLADHSASLHYLSTHTFKFNI</sequence>
<evidence type="ECO:0000313" key="1">
    <source>
        <dbReference type="EMBL" id="EUB56024.1"/>
    </source>
</evidence>
<gene>
    <name evidence="1" type="ORF">EGR_09104</name>
</gene>
<proteinExistence type="predicted"/>
<protein>
    <submittedName>
        <fullName evidence="1">Uncharacterized protein</fullName>
    </submittedName>
</protein>
<dbReference type="Proteomes" id="UP000019149">
    <property type="component" value="Unassembled WGS sequence"/>
</dbReference>
<dbReference type="RefSeq" id="XP_024347220.1">
    <property type="nucleotide sequence ID" value="XM_024498353.1"/>
</dbReference>
<evidence type="ECO:0000313" key="2">
    <source>
        <dbReference type="Proteomes" id="UP000019149"/>
    </source>
</evidence>
<dbReference type="GeneID" id="36344819"/>
<comment type="caution">
    <text evidence="1">The sequence shown here is derived from an EMBL/GenBank/DDBJ whole genome shotgun (WGS) entry which is preliminary data.</text>
</comment>
<accession>W6URL6</accession>
<name>W6URL6_ECHGR</name>
<keyword evidence="2" id="KW-1185">Reference proteome</keyword>
<dbReference type="CTD" id="36344819"/>